<dbReference type="AlphaFoldDB" id="L1JX27"/>
<dbReference type="InterPro" id="IPR036770">
    <property type="entry name" value="Ankyrin_rpt-contain_sf"/>
</dbReference>
<dbReference type="Proteomes" id="UP000011087">
    <property type="component" value="Unassembled WGS sequence"/>
</dbReference>
<dbReference type="HOGENOM" id="CLU_000134_45_4_1"/>
<proteinExistence type="predicted"/>
<dbReference type="SUPFAM" id="SSF48403">
    <property type="entry name" value="Ankyrin repeat"/>
    <property type="match status" value="1"/>
</dbReference>
<dbReference type="InterPro" id="IPR002110">
    <property type="entry name" value="Ankyrin_rpt"/>
</dbReference>
<evidence type="ECO:0000313" key="3">
    <source>
        <dbReference type="EnsemblProtists" id="EKX52658"/>
    </source>
</evidence>
<gene>
    <name evidence="2" type="ORF">GUITHDRAFT_65114</name>
</gene>
<dbReference type="STRING" id="905079.L1JX27"/>
<evidence type="ECO:0000313" key="4">
    <source>
        <dbReference type="Proteomes" id="UP000011087"/>
    </source>
</evidence>
<dbReference type="SMART" id="SM00248">
    <property type="entry name" value="ANK"/>
    <property type="match status" value="1"/>
</dbReference>
<feature type="non-terminal residue" evidence="2">
    <location>
        <position position="69"/>
    </location>
</feature>
<dbReference type="Gene3D" id="1.25.40.20">
    <property type="entry name" value="Ankyrin repeat-containing domain"/>
    <property type="match status" value="1"/>
</dbReference>
<evidence type="ECO:0000313" key="2">
    <source>
        <dbReference type="EMBL" id="EKX52658.1"/>
    </source>
</evidence>
<dbReference type="PROSITE" id="PS50297">
    <property type="entry name" value="ANK_REP_REGION"/>
    <property type="match status" value="1"/>
</dbReference>
<dbReference type="RefSeq" id="XP_005839638.1">
    <property type="nucleotide sequence ID" value="XM_005839581.1"/>
</dbReference>
<accession>L1JX27</accession>
<evidence type="ECO:0000256" key="1">
    <source>
        <dbReference type="PROSITE-ProRule" id="PRU00023"/>
    </source>
</evidence>
<dbReference type="EMBL" id="JH992972">
    <property type="protein sequence ID" value="EKX52658.1"/>
    <property type="molecule type" value="Genomic_DNA"/>
</dbReference>
<reference evidence="4" key="2">
    <citation type="submission" date="2012-11" db="EMBL/GenBank/DDBJ databases">
        <authorList>
            <person name="Kuo A."/>
            <person name="Curtis B.A."/>
            <person name="Tanifuji G."/>
            <person name="Burki F."/>
            <person name="Gruber A."/>
            <person name="Irimia M."/>
            <person name="Maruyama S."/>
            <person name="Arias M.C."/>
            <person name="Ball S.G."/>
            <person name="Gile G.H."/>
            <person name="Hirakawa Y."/>
            <person name="Hopkins J.F."/>
            <person name="Rensing S.A."/>
            <person name="Schmutz J."/>
            <person name="Symeonidi A."/>
            <person name="Elias M."/>
            <person name="Eveleigh R.J."/>
            <person name="Herman E.K."/>
            <person name="Klute M.J."/>
            <person name="Nakayama T."/>
            <person name="Obornik M."/>
            <person name="Reyes-Prieto A."/>
            <person name="Armbrust E.V."/>
            <person name="Aves S.J."/>
            <person name="Beiko R.G."/>
            <person name="Coutinho P."/>
            <person name="Dacks J.B."/>
            <person name="Durnford D.G."/>
            <person name="Fast N.M."/>
            <person name="Green B.R."/>
            <person name="Grisdale C."/>
            <person name="Hempe F."/>
            <person name="Henrissat B."/>
            <person name="Hoppner M.P."/>
            <person name="Ishida K.-I."/>
            <person name="Kim E."/>
            <person name="Koreny L."/>
            <person name="Kroth P.G."/>
            <person name="Liu Y."/>
            <person name="Malik S.-B."/>
            <person name="Maier U.G."/>
            <person name="McRose D."/>
            <person name="Mock T."/>
            <person name="Neilson J.A."/>
            <person name="Onodera N.T."/>
            <person name="Poole A.M."/>
            <person name="Pritham E.J."/>
            <person name="Richards T.A."/>
            <person name="Rocap G."/>
            <person name="Roy S.W."/>
            <person name="Sarai C."/>
            <person name="Schaack S."/>
            <person name="Shirato S."/>
            <person name="Slamovits C.H."/>
            <person name="Spencer D.F."/>
            <person name="Suzuki S."/>
            <person name="Worden A.Z."/>
            <person name="Zauner S."/>
            <person name="Barry K."/>
            <person name="Bell C."/>
            <person name="Bharti A.K."/>
            <person name="Crow J.A."/>
            <person name="Grimwood J."/>
            <person name="Kramer R."/>
            <person name="Lindquist E."/>
            <person name="Lucas S."/>
            <person name="Salamov A."/>
            <person name="McFadden G.I."/>
            <person name="Lane C.E."/>
            <person name="Keeling P.J."/>
            <person name="Gray M.W."/>
            <person name="Grigoriev I.V."/>
            <person name="Archibald J.M."/>
        </authorList>
    </citation>
    <scope>NUCLEOTIDE SEQUENCE</scope>
    <source>
        <strain evidence="4">CCMP2712</strain>
    </source>
</reference>
<name>L1JX27_GUITC</name>
<dbReference type="Pfam" id="PF12796">
    <property type="entry name" value="Ank_2"/>
    <property type="match status" value="1"/>
</dbReference>
<protein>
    <submittedName>
        <fullName evidence="2 3">Uncharacterized protein</fullName>
    </submittedName>
</protein>
<reference evidence="2 4" key="1">
    <citation type="journal article" date="2012" name="Nature">
        <title>Algal genomes reveal evolutionary mosaicism and the fate of nucleomorphs.</title>
        <authorList>
            <consortium name="DOE Joint Genome Institute"/>
            <person name="Curtis B.A."/>
            <person name="Tanifuji G."/>
            <person name="Burki F."/>
            <person name="Gruber A."/>
            <person name="Irimia M."/>
            <person name="Maruyama S."/>
            <person name="Arias M.C."/>
            <person name="Ball S.G."/>
            <person name="Gile G.H."/>
            <person name="Hirakawa Y."/>
            <person name="Hopkins J.F."/>
            <person name="Kuo A."/>
            <person name="Rensing S.A."/>
            <person name="Schmutz J."/>
            <person name="Symeonidi A."/>
            <person name="Elias M."/>
            <person name="Eveleigh R.J."/>
            <person name="Herman E.K."/>
            <person name="Klute M.J."/>
            <person name="Nakayama T."/>
            <person name="Obornik M."/>
            <person name="Reyes-Prieto A."/>
            <person name="Armbrust E.V."/>
            <person name="Aves S.J."/>
            <person name="Beiko R.G."/>
            <person name="Coutinho P."/>
            <person name="Dacks J.B."/>
            <person name="Durnford D.G."/>
            <person name="Fast N.M."/>
            <person name="Green B.R."/>
            <person name="Grisdale C.J."/>
            <person name="Hempel F."/>
            <person name="Henrissat B."/>
            <person name="Hoppner M.P."/>
            <person name="Ishida K."/>
            <person name="Kim E."/>
            <person name="Koreny L."/>
            <person name="Kroth P.G."/>
            <person name="Liu Y."/>
            <person name="Malik S.B."/>
            <person name="Maier U.G."/>
            <person name="McRose D."/>
            <person name="Mock T."/>
            <person name="Neilson J.A."/>
            <person name="Onodera N.T."/>
            <person name="Poole A.M."/>
            <person name="Pritham E.J."/>
            <person name="Richards T.A."/>
            <person name="Rocap G."/>
            <person name="Roy S.W."/>
            <person name="Sarai C."/>
            <person name="Schaack S."/>
            <person name="Shirato S."/>
            <person name="Slamovits C.H."/>
            <person name="Spencer D.F."/>
            <person name="Suzuki S."/>
            <person name="Worden A.Z."/>
            <person name="Zauner S."/>
            <person name="Barry K."/>
            <person name="Bell C."/>
            <person name="Bharti A.K."/>
            <person name="Crow J.A."/>
            <person name="Grimwood J."/>
            <person name="Kramer R."/>
            <person name="Lindquist E."/>
            <person name="Lucas S."/>
            <person name="Salamov A."/>
            <person name="McFadden G.I."/>
            <person name="Lane C.E."/>
            <person name="Keeling P.J."/>
            <person name="Gray M.W."/>
            <person name="Grigoriev I.V."/>
            <person name="Archibald J.M."/>
        </authorList>
    </citation>
    <scope>NUCLEOTIDE SEQUENCE</scope>
    <source>
        <strain evidence="2 4">CCMP2712</strain>
    </source>
</reference>
<dbReference type="PaxDb" id="55529-EKX52658"/>
<feature type="repeat" description="ANK" evidence="1">
    <location>
        <begin position="13"/>
        <end position="45"/>
    </location>
</feature>
<sequence>MSSHVDVNVKDRSGRTAMHAAAAAGNVQVVKFLLKESASLEERDGYGKTAVEEAERCRRQEVAELLRDH</sequence>
<dbReference type="KEGG" id="gtt:GUITHDRAFT_65114"/>
<keyword evidence="1" id="KW-0040">ANK repeat</keyword>
<dbReference type="PROSITE" id="PS50088">
    <property type="entry name" value="ANK_REPEAT"/>
    <property type="match status" value="1"/>
</dbReference>
<dbReference type="EnsemblProtists" id="EKX52658">
    <property type="protein sequence ID" value="EKX52658"/>
    <property type="gene ID" value="GUITHDRAFT_65114"/>
</dbReference>
<keyword evidence="4" id="KW-1185">Reference proteome</keyword>
<reference evidence="3" key="3">
    <citation type="submission" date="2015-06" db="UniProtKB">
        <authorList>
            <consortium name="EnsemblProtists"/>
        </authorList>
    </citation>
    <scope>IDENTIFICATION</scope>
</reference>
<dbReference type="OrthoDB" id="20872at2759"/>
<dbReference type="PANTHER" id="PTHR22677:SF4">
    <property type="entry name" value="USHER SYNDROME TYPE-1G PROTEIN-LIKE PROTEIN"/>
    <property type="match status" value="1"/>
</dbReference>
<dbReference type="GeneID" id="17309453"/>
<dbReference type="eggNOG" id="ENOG502SY3D">
    <property type="taxonomic scope" value="Eukaryota"/>
</dbReference>
<dbReference type="PANTHER" id="PTHR22677">
    <property type="entry name" value="ANKYRIN REPEAT DOMAIN-CONTAINING PROTEIN 60"/>
    <property type="match status" value="1"/>
</dbReference>
<dbReference type="InterPro" id="IPR039323">
    <property type="entry name" value="ANKRD_45/46/60"/>
</dbReference>
<organism evidence="2">
    <name type="scientific">Guillardia theta (strain CCMP2712)</name>
    <name type="common">Cryptophyte</name>
    <dbReference type="NCBI Taxonomy" id="905079"/>
    <lineage>
        <taxon>Eukaryota</taxon>
        <taxon>Cryptophyceae</taxon>
        <taxon>Pyrenomonadales</taxon>
        <taxon>Geminigeraceae</taxon>
        <taxon>Guillardia</taxon>
    </lineage>
</organism>